<feature type="domain" description="GAF" evidence="6">
    <location>
        <begin position="23"/>
        <end position="174"/>
    </location>
</feature>
<dbReference type="OrthoDB" id="9795828at2"/>
<keyword evidence="4 7" id="KW-0418">Kinase</keyword>
<keyword evidence="8" id="KW-1185">Reference proteome</keyword>
<dbReference type="EC" id="2.7.13.3" evidence="2"/>
<dbReference type="Gene3D" id="3.30.565.10">
    <property type="entry name" value="Histidine kinase-like ATPase, C-terminal domain"/>
    <property type="match status" value="1"/>
</dbReference>
<dbReference type="InterPro" id="IPR050482">
    <property type="entry name" value="Sensor_HK_TwoCompSys"/>
</dbReference>
<keyword evidence="3" id="KW-0808">Transferase</keyword>
<dbReference type="Proteomes" id="UP000219546">
    <property type="component" value="Unassembled WGS sequence"/>
</dbReference>
<dbReference type="InterPro" id="IPR029016">
    <property type="entry name" value="GAF-like_dom_sf"/>
</dbReference>
<dbReference type="InterPro" id="IPR036890">
    <property type="entry name" value="HATPase_C_sf"/>
</dbReference>
<evidence type="ECO:0000256" key="2">
    <source>
        <dbReference type="ARBA" id="ARBA00012438"/>
    </source>
</evidence>
<name>A0A285CR97_9BACI</name>
<dbReference type="SMART" id="SM00065">
    <property type="entry name" value="GAF"/>
    <property type="match status" value="1"/>
</dbReference>
<dbReference type="GO" id="GO:0000155">
    <property type="term" value="F:phosphorelay sensor kinase activity"/>
    <property type="evidence" value="ECO:0007669"/>
    <property type="project" value="InterPro"/>
</dbReference>
<sequence>MGTSINRLNVLKNIAELLNEATDIHTILQEVLKKLLTLTGLSTGWIFLIEKNGKHKLAAYENLPPALEYNELSPMCKGGCWCVNKFNNGTLHKASNIIECQRIEIAIMQKLGDTGGITHHATIPLHVGNERFGLINVASPNKTFFTEEELALLEATAHQIGAAIKRIQLTKKEQEMALREERNRLARDLHDSVNQLLFSMTLTARGGKEMTADQEVKETFQYIQELAQQALSEMRALIWQLKPIGLEDGLLKAIKSYGEMLNLNVHDQIIGVGNLPSNVEEVLWRVSQEAFNNCKKHAGTNDIWVTIEHLKNEVILSVKDEGSGFTIHENNMIPTLGLSNMKTRVESVGGTFSLTSQPNQGTSIQIKISF</sequence>
<dbReference type="Pfam" id="PF07730">
    <property type="entry name" value="HisKA_3"/>
    <property type="match status" value="1"/>
</dbReference>
<dbReference type="Pfam" id="PF13185">
    <property type="entry name" value="GAF_2"/>
    <property type="match status" value="1"/>
</dbReference>
<dbReference type="GO" id="GO:0016020">
    <property type="term" value="C:membrane"/>
    <property type="evidence" value="ECO:0007669"/>
    <property type="project" value="InterPro"/>
</dbReference>
<dbReference type="Pfam" id="PF02518">
    <property type="entry name" value="HATPase_c"/>
    <property type="match status" value="1"/>
</dbReference>
<evidence type="ECO:0000313" key="8">
    <source>
        <dbReference type="Proteomes" id="UP000219546"/>
    </source>
</evidence>
<dbReference type="CDD" id="cd16917">
    <property type="entry name" value="HATPase_UhpB-NarQ-NarX-like"/>
    <property type="match status" value="1"/>
</dbReference>
<protein>
    <recommendedName>
        <fullName evidence="2">histidine kinase</fullName>
        <ecNumber evidence="2">2.7.13.3</ecNumber>
    </recommendedName>
</protein>
<comment type="catalytic activity">
    <reaction evidence="1">
        <text>ATP + protein L-histidine = ADP + protein N-phospho-L-histidine.</text>
        <dbReference type="EC" id="2.7.13.3"/>
    </reaction>
</comment>
<evidence type="ECO:0000256" key="5">
    <source>
        <dbReference type="ARBA" id="ARBA00023012"/>
    </source>
</evidence>
<dbReference type="EMBL" id="OAOP01000003">
    <property type="protein sequence ID" value="SNX69945.1"/>
    <property type="molecule type" value="Genomic_DNA"/>
</dbReference>
<dbReference type="GO" id="GO:0046983">
    <property type="term" value="F:protein dimerization activity"/>
    <property type="evidence" value="ECO:0007669"/>
    <property type="project" value="InterPro"/>
</dbReference>
<dbReference type="PANTHER" id="PTHR24421">
    <property type="entry name" value="NITRATE/NITRITE SENSOR PROTEIN NARX-RELATED"/>
    <property type="match status" value="1"/>
</dbReference>
<evidence type="ECO:0000256" key="3">
    <source>
        <dbReference type="ARBA" id="ARBA00022679"/>
    </source>
</evidence>
<dbReference type="PANTHER" id="PTHR24421:SF40">
    <property type="entry name" value="SENSOR HISTIDINE KINASE YHCY"/>
    <property type="match status" value="1"/>
</dbReference>
<dbReference type="InterPro" id="IPR003018">
    <property type="entry name" value="GAF"/>
</dbReference>
<dbReference type="InterPro" id="IPR003594">
    <property type="entry name" value="HATPase_dom"/>
</dbReference>
<dbReference type="RefSeq" id="WP_097158240.1">
    <property type="nucleotide sequence ID" value="NZ_JBEPMQ010000002.1"/>
</dbReference>
<evidence type="ECO:0000256" key="4">
    <source>
        <dbReference type="ARBA" id="ARBA00022777"/>
    </source>
</evidence>
<reference evidence="7 8" key="1">
    <citation type="submission" date="2017-08" db="EMBL/GenBank/DDBJ databases">
        <authorList>
            <person name="de Groot N.N."/>
        </authorList>
    </citation>
    <scope>NUCLEOTIDE SEQUENCE [LARGE SCALE GENOMIC DNA]</scope>
    <source>
        <strain evidence="7 8">JC228</strain>
    </source>
</reference>
<evidence type="ECO:0000313" key="7">
    <source>
        <dbReference type="EMBL" id="SNX69945.1"/>
    </source>
</evidence>
<proteinExistence type="predicted"/>
<evidence type="ECO:0000259" key="6">
    <source>
        <dbReference type="SMART" id="SM00065"/>
    </source>
</evidence>
<dbReference type="AlphaFoldDB" id="A0A285CR97"/>
<organism evidence="7 8">
    <name type="scientific">Bacillus oleivorans</name>
    <dbReference type="NCBI Taxonomy" id="1448271"/>
    <lineage>
        <taxon>Bacteria</taxon>
        <taxon>Bacillati</taxon>
        <taxon>Bacillota</taxon>
        <taxon>Bacilli</taxon>
        <taxon>Bacillales</taxon>
        <taxon>Bacillaceae</taxon>
        <taxon>Bacillus</taxon>
    </lineage>
</organism>
<dbReference type="Gene3D" id="3.30.450.40">
    <property type="match status" value="1"/>
</dbReference>
<dbReference type="SUPFAM" id="SSF55874">
    <property type="entry name" value="ATPase domain of HSP90 chaperone/DNA topoisomerase II/histidine kinase"/>
    <property type="match status" value="1"/>
</dbReference>
<dbReference type="InterPro" id="IPR011712">
    <property type="entry name" value="Sig_transdc_His_kin_sub3_dim/P"/>
</dbReference>
<dbReference type="Gene3D" id="1.20.5.1930">
    <property type="match status" value="1"/>
</dbReference>
<dbReference type="SUPFAM" id="SSF55781">
    <property type="entry name" value="GAF domain-like"/>
    <property type="match status" value="1"/>
</dbReference>
<keyword evidence="5" id="KW-0902">Two-component regulatory system</keyword>
<evidence type="ECO:0000256" key="1">
    <source>
        <dbReference type="ARBA" id="ARBA00000085"/>
    </source>
</evidence>
<gene>
    <name evidence="7" type="ORF">SAMN05877753_103327</name>
</gene>
<accession>A0A285CR97</accession>